<sequence length="191" mass="21521">MGYKVSRSAIADIENRRRKYISTAELSVIAWALAVPPVRLLYPALPDGDAEIVPGVHTSATYAMTWFSGETQFAPARLSTGDLKAPIDEEWHADAARVNALYEGYRLVGLSRQRLRTRERIRSLSKLIADFEAESPELVRPFITELTSLQGFLEQTLRDLHAYPDAIVSDESTDDSDSQPKIQRRQDDSER</sequence>
<dbReference type="PROSITE" id="PS50943">
    <property type="entry name" value="HTH_CROC1"/>
    <property type="match status" value="1"/>
</dbReference>
<gene>
    <name evidence="3" type="ORF">CRH09_02710</name>
</gene>
<dbReference type="Proteomes" id="UP000221961">
    <property type="component" value="Chromosome"/>
</dbReference>
<feature type="region of interest" description="Disordered" evidence="1">
    <location>
        <begin position="164"/>
        <end position="191"/>
    </location>
</feature>
<proteinExistence type="predicted"/>
<dbReference type="AlphaFoldDB" id="A0A291RCJ8"/>
<protein>
    <recommendedName>
        <fullName evidence="2">HTH cro/C1-type domain-containing protein</fullName>
    </recommendedName>
</protein>
<evidence type="ECO:0000313" key="4">
    <source>
        <dbReference type="Proteomes" id="UP000221961"/>
    </source>
</evidence>
<dbReference type="InterPro" id="IPR001387">
    <property type="entry name" value="Cro/C1-type_HTH"/>
</dbReference>
<dbReference type="KEGG" id="ntp:CRH09_02710"/>
<name>A0A291RCJ8_9NOCA</name>
<reference evidence="3 4" key="1">
    <citation type="submission" date="2017-10" db="EMBL/GenBank/DDBJ databases">
        <title>Comparative genomics between pathogenic Norcardia.</title>
        <authorList>
            <person name="Zeng L."/>
        </authorList>
    </citation>
    <scope>NUCLEOTIDE SEQUENCE [LARGE SCALE GENOMIC DNA]</scope>
    <source>
        <strain evidence="3 4">NC_YFY_NT001</strain>
    </source>
</reference>
<feature type="domain" description="HTH cro/C1-type" evidence="2">
    <location>
        <begin position="5"/>
        <end position="40"/>
    </location>
</feature>
<evidence type="ECO:0000256" key="1">
    <source>
        <dbReference type="SAM" id="MobiDB-lite"/>
    </source>
</evidence>
<dbReference type="EMBL" id="CP023778">
    <property type="protein sequence ID" value="ATL65296.1"/>
    <property type="molecule type" value="Genomic_DNA"/>
</dbReference>
<organism evidence="3 4">
    <name type="scientific">Nocardia terpenica</name>
    <dbReference type="NCBI Taxonomy" id="455432"/>
    <lineage>
        <taxon>Bacteria</taxon>
        <taxon>Bacillati</taxon>
        <taxon>Actinomycetota</taxon>
        <taxon>Actinomycetes</taxon>
        <taxon>Mycobacteriales</taxon>
        <taxon>Nocardiaceae</taxon>
        <taxon>Nocardia</taxon>
    </lineage>
</organism>
<accession>A0A291RCJ8</accession>
<evidence type="ECO:0000313" key="3">
    <source>
        <dbReference type="EMBL" id="ATL65296.1"/>
    </source>
</evidence>
<evidence type="ECO:0000259" key="2">
    <source>
        <dbReference type="PROSITE" id="PS50943"/>
    </source>
</evidence>